<proteinExistence type="predicted"/>
<keyword evidence="1" id="KW-0472">Membrane</keyword>
<name>A0A5K7WZC1_9BACL</name>
<protein>
    <submittedName>
        <fullName evidence="2">DUF805 domain-containing protein</fullName>
    </submittedName>
</protein>
<dbReference type="EMBL" id="AP021853">
    <property type="protein sequence ID" value="BBN99757.1"/>
    <property type="molecule type" value="Genomic_DNA"/>
</dbReference>
<accession>A0A5K7WZC1</accession>
<keyword evidence="1" id="KW-1133">Transmembrane helix</keyword>
<dbReference type="PANTHER" id="PTHR34980">
    <property type="entry name" value="INNER MEMBRANE PROTEIN-RELATED-RELATED"/>
    <property type="match status" value="1"/>
</dbReference>
<evidence type="ECO:0000313" key="2">
    <source>
        <dbReference type="EMBL" id="BBN99757.1"/>
    </source>
</evidence>
<organism evidence="2 3">
    <name type="scientific">Sporolactobacillus terrae</name>
    <dbReference type="NCBI Taxonomy" id="269673"/>
    <lineage>
        <taxon>Bacteria</taxon>
        <taxon>Bacillati</taxon>
        <taxon>Bacillota</taxon>
        <taxon>Bacilli</taxon>
        <taxon>Bacillales</taxon>
        <taxon>Sporolactobacillaceae</taxon>
        <taxon>Sporolactobacillus</taxon>
    </lineage>
</organism>
<dbReference type="InterPro" id="IPR008523">
    <property type="entry name" value="DUF805"/>
</dbReference>
<dbReference type="RefSeq" id="WP_139692044.1">
    <property type="nucleotide sequence ID" value="NZ_AP021853.1"/>
</dbReference>
<dbReference type="GO" id="GO:0005886">
    <property type="term" value="C:plasma membrane"/>
    <property type="evidence" value="ECO:0007669"/>
    <property type="project" value="TreeGrafter"/>
</dbReference>
<feature type="transmembrane region" description="Helical" evidence="1">
    <location>
        <begin position="23"/>
        <end position="40"/>
    </location>
</feature>
<sequence length="119" mass="13743">MHWYVDVIKNYVGFSGRATRTEFWMFVLVNFFIAIFVELIDKFILNGLRVFSTLYNLAVLIPALAVGARRLHDIGKTGWWQLIGIIPVLGWIVLIVYFCTDTQDKENSYGPNPKESLQE</sequence>
<evidence type="ECO:0000313" key="3">
    <source>
        <dbReference type="Proteomes" id="UP000326951"/>
    </source>
</evidence>
<feature type="transmembrane region" description="Helical" evidence="1">
    <location>
        <begin position="79"/>
        <end position="99"/>
    </location>
</feature>
<feature type="transmembrane region" description="Helical" evidence="1">
    <location>
        <begin position="47"/>
        <end position="67"/>
    </location>
</feature>
<dbReference type="PANTHER" id="PTHR34980:SF2">
    <property type="entry name" value="INNER MEMBRANE PROTEIN YHAH-RELATED"/>
    <property type="match status" value="1"/>
</dbReference>
<dbReference type="AlphaFoldDB" id="A0A5K7WZC1"/>
<evidence type="ECO:0000256" key="1">
    <source>
        <dbReference type="SAM" id="Phobius"/>
    </source>
</evidence>
<gene>
    <name evidence="2" type="ORF">St703_24620</name>
</gene>
<dbReference type="Proteomes" id="UP000326951">
    <property type="component" value="Chromosome"/>
</dbReference>
<reference evidence="2 3" key="1">
    <citation type="submission" date="2019-09" db="EMBL/GenBank/DDBJ databases">
        <title>Complete genome sequence of Sporolactobacillus terrae 70-3.</title>
        <authorList>
            <person name="Tanaka N."/>
            <person name="Shiwa Y."/>
            <person name="Fujita N."/>
            <person name="Tanasupawat S."/>
        </authorList>
    </citation>
    <scope>NUCLEOTIDE SEQUENCE [LARGE SCALE GENOMIC DNA]</scope>
    <source>
        <strain evidence="2 3">70-3</strain>
    </source>
</reference>
<dbReference type="Pfam" id="PF05656">
    <property type="entry name" value="DUF805"/>
    <property type="match status" value="1"/>
</dbReference>
<keyword evidence="1" id="KW-0812">Transmembrane</keyword>